<evidence type="ECO:0000313" key="2">
    <source>
        <dbReference type="Proteomes" id="UP000289738"/>
    </source>
</evidence>
<name>A0A445EU41_ARAHY</name>
<dbReference type="Gene3D" id="3.50.50.60">
    <property type="entry name" value="FAD/NAD(P)-binding domain"/>
    <property type="match status" value="1"/>
</dbReference>
<dbReference type="AlphaFoldDB" id="A0A445EU41"/>
<dbReference type="SUPFAM" id="SSF51905">
    <property type="entry name" value="FAD/NAD(P)-binding domain"/>
    <property type="match status" value="1"/>
</dbReference>
<dbReference type="PANTHER" id="PTHR39757">
    <property type="match status" value="1"/>
</dbReference>
<reference evidence="1 2" key="1">
    <citation type="submission" date="2019-01" db="EMBL/GenBank/DDBJ databases">
        <title>Sequencing of cultivated peanut Arachis hypogaea provides insights into genome evolution and oil improvement.</title>
        <authorList>
            <person name="Chen X."/>
        </authorList>
    </citation>
    <scope>NUCLEOTIDE SEQUENCE [LARGE SCALE GENOMIC DNA]</scope>
    <source>
        <strain evidence="2">cv. Fuhuasheng</strain>
        <tissue evidence="1">Leaves</tissue>
    </source>
</reference>
<dbReference type="Pfam" id="PF05834">
    <property type="entry name" value="Lycopene_cycl"/>
    <property type="match status" value="1"/>
</dbReference>
<protein>
    <submittedName>
        <fullName evidence="1">Uncharacterized protein</fullName>
    </submittedName>
</protein>
<sequence>MYTLQKQRRFVSILRISPPNRTPDTIMIFGLLSGAELATEYYIITVIADSISKRSPGTIMWTKKSLSLNATSFTPPPPTKATLSSFPLPKTHYTSSSSCSSTSRRFRVRAYNTSKFGNFLNLKPAHQPEPLDFDLPWCHPSDRSCFDVIIIGSGPAGTRLAEQVSRYGIKVCCVDPDPLSMWPNNYGVWVDE</sequence>
<comment type="caution">
    <text evidence="1">The sequence shown here is derived from an EMBL/GenBank/DDBJ whole genome shotgun (WGS) entry which is preliminary data.</text>
</comment>
<keyword evidence="2" id="KW-1185">Reference proteome</keyword>
<evidence type="ECO:0000313" key="1">
    <source>
        <dbReference type="EMBL" id="RYR78931.1"/>
    </source>
</evidence>
<organism evidence="1 2">
    <name type="scientific">Arachis hypogaea</name>
    <name type="common">Peanut</name>
    <dbReference type="NCBI Taxonomy" id="3818"/>
    <lineage>
        <taxon>Eukaryota</taxon>
        <taxon>Viridiplantae</taxon>
        <taxon>Streptophyta</taxon>
        <taxon>Embryophyta</taxon>
        <taxon>Tracheophyta</taxon>
        <taxon>Spermatophyta</taxon>
        <taxon>Magnoliopsida</taxon>
        <taxon>eudicotyledons</taxon>
        <taxon>Gunneridae</taxon>
        <taxon>Pentapetalae</taxon>
        <taxon>rosids</taxon>
        <taxon>fabids</taxon>
        <taxon>Fabales</taxon>
        <taxon>Fabaceae</taxon>
        <taxon>Papilionoideae</taxon>
        <taxon>50 kb inversion clade</taxon>
        <taxon>dalbergioids sensu lato</taxon>
        <taxon>Dalbergieae</taxon>
        <taxon>Pterocarpus clade</taxon>
        <taxon>Arachis</taxon>
    </lineage>
</organism>
<dbReference type="InterPro" id="IPR036188">
    <property type="entry name" value="FAD/NAD-bd_sf"/>
</dbReference>
<dbReference type="Proteomes" id="UP000289738">
    <property type="component" value="Chromosome A01"/>
</dbReference>
<dbReference type="PANTHER" id="PTHR39757:SF9">
    <property type="entry name" value="CAPSANTHIN_CAPSORUBIN SYNTHASE, CHROMOPLAST PROTEIN"/>
    <property type="match status" value="1"/>
</dbReference>
<gene>
    <name evidence="1" type="ORF">Ahy_A01g003796</name>
</gene>
<accession>A0A445EU41</accession>
<dbReference type="EMBL" id="SDMP01000001">
    <property type="protein sequence ID" value="RYR78931.1"/>
    <property type="molecule type" value="Genomic_DNA"/>
</dbReference>
<proteinExistence type="predicted"/>